<reference evidence="13 14" key="1">
    <citation type="journal article" date="2021" name="Sci. Rep.">
        <title>Genome sequencing of the multicellular alga Astrephomene provides insights into convergent evolution of germ-soma differentiation.</title>
        <authorList>
            <person name="Yamashita S."/>
            <person name="Yamamoto K."/>
            <person name="Matsuzaki R."/>
            <person name="Suzuki S."/>
            <person name="Yamaguchi H."/>
            <person name="Hirooka S."/>
            <person name="Minakuchi Y."/>
            <person name="Miyagishima S."/>
            <person name="Kawachi M."/>
            <person name="Toyoda A."/>
            <person name="Nozaki H."/>
        </authorList>
    </citation>
    <scope>NUCLEOTIDE SEQUENCE [LARGE SCALE GENOMIC DNA]</scope>
    <source>
        <strain evidence="13 14">NIES-4017</strain>
    </source>
</reference>
<dbReference type="GO" id="GO:0005524">
    <property type="term" value="F:ATP binding"/>
    <property type="evidence" value="ECO:0007669"/>
    <property type="project" value="UniProtKB-KW"/>
</dbReference>
<evidence type="ECO:0000256" key="5">
    <source>
        <dbReference type="ARBA" id="ARBA00022806"/>
    </source>
</evidence>
<protein>
    <recommendedName>
        <fullName evidence="12">Ku domain-containing protein</fullName>
    </recommendedName>
</protein>
<feature type="compositionally biased region" description="Low complexity" evidence="11">
    <location>
        <begin position="402"/>
        <end position="411"/>
    </location>
</feature>
<dbReference type="GO" id="GO:0004386">
    <property type="term" value="F:helicase activity"/>
    <property type="evidence" value="ECO:0007669"/>
    <property type="project" value="UniProtKB-KW"/>
</dbReference>
<evidence type="ECO:0000256" key="3">
    <source>
        <dbReference type="ARBA" id="ARBA00022763"/>
    </source>
</evidence>
<feature type="region of interest" description="Disordered" evidence="11">
    <location>
        <begin position="250"/>
        <end position="285"/>
    </location>
</feature>
<evidence type="ECO:0000256" key="10">
    <source>
        <dbReference type="ARBA" id="ARBA00023242"/>
    </source>
</evidence>
<dbReference type="Gene3D" id="3.40.50.410">
    <property type="entry name" value="von Willebrand factor, type A domain"/>
    <property type="match status" value="1"/>
</dbReference>
<dbReference type="InterPro" id="IPR014893">
    <property type="entry name" value="Ku_PK_bind"/>
</dbReference>
<evidence type="ECO:0000259" key="12">
    <source>
        <dbReference type="SMART" id="SM00559"/>
    </source>
</evidence>
<feature type="compositionally biased region" description="Low complexity" evidence="11">
    <location>
        <begin position="263"/>
        <end position="285"/>
    </location>
</feature>
<dbReference type="GO" id="GO:0043564">
    <property type="term" value="C:Ku70:Ku80 complex"/>
    <property type="evidence" value="ECO:0007669"/>
    <property type="project" value="TreeGrafter"/>
</dbReference>
<keyword evidence="2" id="KW-0547">Nucleotide-binding</keyword>
<keyword evidence="3" id="KW-0227">DNA damage</keyword>
<keyword evidence="4" id="KW-0378">Hydrolase</keyword>
<feature type="region of interest" description="Disordered" evidence="11">
    <location>
        <begin position="390"/>
        <end position="441"/>
    </location>
</feature>
<proteinExistence type="predicted"/>
<comment type="caution">
    <text evidence="13">The sequence shown here is derived from an EMBL/GenBank/DDBJ whole genome shotgun (WGS) entry which is preliminary data.</text>
</comment>
<feature type="compositionally biased region" description="Acidic residues" evidence="11">
    <location>
        <begin position="106"/>
        <end position="120"/>
    </location>
</feature>
<dbReference type="PANTHER" id="PTHR12604">
    <property type="entry name" value="KU AUTOANTIGEN DNA HELICASE"/>
    <property type="match status" value="1"/>
</dbReference>
<dbReference type="PANTHER" id="PTHR12604:SF4">
    <property type="entry name" value="X-RAY REPAIR CROSS-COMPLEMENTING PROTEIN 5"/>
    <property type="match status" value="1"/>
</dbReference>
<keyword evidence="6" id="KW-0067">ATP-binding</keyword>
<evidence type="ECO:0000256" key="4">
    <source>
        <dbReference type="ARBA" id="ARBA00022801"/>
    </source>
</evidence>
<keyword evidence="5" id="KW-0347">Helicase</keyword>
<dbReference type="SMART" id="SM00559">
    <property type="entry name" value="Ku78"/>
    <property type="match status" value="1"/>
</dbReference>
<dbReference type="Gene3D" id="1.10.1600.10">
    <property type="match status" value="1"/>
</dbReference>
<dbReference type="GO" id="GO:0006310">
    <property type="term" value="P:DNA recombination"/>
    <property type="evidence" value="ECO:0007669"/>
    <property type="project" value="UniProtKB-KW"/>
</dbReference>
<evidence type="ECO:0000256" key="8">
    <source>
        <dbReference type="ARBA" id="ARBA00023172"/>
    </source>
</evidence>
<gene>
    <name evidence="13" type="ORF">Agub_g2217</name>
</gene>
<feature type="region of interest" description="Disordered" evidence="11">
    <location>
        <begin position="672"/>
        <end position="703"/>
    </location>
</feature>
<evidence type="ECO:0000313" key="13">
    <source>
        <dbReference type="EMBL" id="GFR41521.1"/>
    </source>
</evidence>
<dbReference type="GO" id="GO:0006303">
    <property type="term" value="P:double-strand break repair via nonhomologous end joining"/>
    <property type="evidence" value="ECO:0007669"/>
    <property type="project" value="InterPro"/>
</dbReference>
<dbReference type="GO" id="GO:0003690">
    <property type="term" value="F:double-stranded DNA binding"/>
    <property type="evidence" value="ECO:0007669"/>
    <property type="project" value="TreeGrafter"/>
</dbReference>
<dbReference type="Pfam" id="PF02735">
    <property type="entry name" value="Ku"/>
    <property type="match status" value="1"/>
</dbReference>
<dbReference type="AlphaFoldDB" id="A0AAD3DKG5"/>
<feature type="compositionally biased region" description="Low complexity" evidence="11">
    <location>
        <begin position="789"/>
        <end position="806"/>
    </location>
</feature>
<dbReference type="InterPro" id="IPR036465">
    <property type="entry name" value="vWFA_dom_sf"/>
</dbReference>
<evidence type="ECO:0000256" key="1">
    <source>
        <dbReference type="ARBA" id="ARBA00004123"/>
    </source>
</evidence>
<evidence type="ECO:0000256" key="2">
    <source>
        <dbReference type="ARBA" id="ARBA00022741"/>
    </source>
</evidence>
<keyword evidence="14" id="KW-1185">Reference proteome</keyword>
<evidence type="ECO:0000256" key="7">
    <source>
        <dbReference type="ARBA" id="ARBA00023125"/>
    </source>
</evidence>
<dbReference type="GO" id="GO:0042162">
    <property type="term" value="F:telomeric DNA binding"/>
    <property type="evidence" value="ECO:0007669"/>
    <property type="project" value="TreeGrafter"/>
</dbReference>
<dbReference type="GO" id="GO:0000723">
    <property type="term" value="P:telomere maintenance"/>
    <property type="evidence" value="ECO:0007669"/>
    <property type="project" value="TreeGrafter"/>
</dbReference>
<name>A0AAD3DKG5_9CHLO</name>
<evidence type="ECO:0000256" key="6">
    <source>
        <dbReference type="ARBA" id="ARBA00022840"/>
    </source>
</evidence>
<dbReference type="Pfam" id="PF08785">
    <property type="entry name" value="Ku_PK_bind"/>
    <property type="match status" value="1"/>
</dbReference>
<sequence>MSTKKDLLLLLLDVGEHMRPYLPLLHRLIFDVLTCKLISKPNHEVAVVLYGTKGTRHALYDAADPDGSYPYVTVLRPLQNVASHLELRRFAFAADPLPLEQQQQVEEAEEPHDPVADAEEHDASTAATAAAAAEEEAEELLARLEAAGLTCGDAACMVRALRLFGPAGPRADWGDGLVVGLDVLASALKERFQRGQPEAGKQGAVRAVLVSNMLAESVPYDDEFRAEMAAVCIDRNIQLDVFCLDHYLPPTAQPPPQRGGKSGNNNTNNGSSFNNGGSKGGSSSKGAVYDTLSLLPPELAAVRQRNLEQLHTLRAELAPATFRHLREPAELLSLFRAKEVMLQASNAVFRLNPGSAAGGEEEEVSQAAPGITLGVKLYKKVRRARVEEWRSVLEQPPPPPSAASAAAAGGAVHSNEAATGGDDGAGGGGGPSTSAGADPAFLRDPGFLRDVEYEDPTTGEKFSRKELVAKGYLYGKQAVPIQRYHSEYGGGVDEQMLKFREKDFSLLGFVDERNVPHHRLIDEPYVVLGDSPSSAVAIAALALALNDAKQAGIVRFLLRRDAPQLGALTPHLSDSADVPHALLLSPLPFAEDIRPHAFATFRNEAEAAEVRRLLAEARGEPLPPTPPPASTSSSSANGQQQQPPLRYEKLQPSEEQQAAALALVRSLDLGPGSLSSTLPSHGGGGGGGGSGAGGGGEPRPEALVPELTANPHLHRCYELVASRALDPEAQLPHPDDDPLVGLVLRPHGRFWPPGATAALGRAEQLLQSRERVKGEGPAAKRARFGEPSGAGAAGAAAEGQEGAAAGPSTDTDRHQQQQQLVSGRAVGAAAGGGGSGAVRVSRVGELSAEADFAAMLAQDAESASDAARQMQELIRMLVDKSIGSQLYDKALKCVHALRRGCLDMGRAGAFNSFLRDLVTWCKQRGRGTFVSMLATQPVGLITTADMTQAAAASTRTRAAATAAGPLTAVPFQDDGGAVEPGAAESFLEQQTRPAAVEEEATLPAVVMDDEFEDMD</sequence>
<dbReference type="GO" id="GO:0016787">
    <property type="term" value="F:hydrolase activity"/>
    <property type="evidence" value="ECO:0007669"/>
    <property type="project" value="UniProtKB-KW"/>
</dbReference>
<feature type="region of interest" description="Disordered" evidence="11">
    <location>
        <begin position="770"/>
        <end position="833"/>
    </location>
</feature>
<dbReference type="InterPro" id="IPR016194">
    <property type="entry name" value="SPOC-like_C_dom_sf"/>
</dbReference>
<feature type="domain" description="Ku" evidence="12">
    <location>
        <begin position="460"/>
        <end position="604"/>
    </location>
</feature>
<feature type="region of interest" description="Disordered" evidence="11">
    <location>
        <begin position="102"/>
        <end position="132"/>
    </location>
</feature>
<organism evidence="13 14">
    <name type="scientific">Astrephomene gubernaculifera</name>
    <dbReference type="NCBI Taxonomy" id="47775"/>
    <lineage>
        <taxon>Eukaryota</taxon>
        <taxon>Viridiplantae</taxon>
        <taxon>Chlorophyta</taxon>
        <taxon>core chlorophytes</taxon>
        <taxon>Chlorophyceae</taxon>
        <taxon>CS clade</taxon>
        <taxon>Chlamydomonadales</taxon>
        <taxon>Astrephomenaceae</taxon>
        <taxon>Astrephomene</taxon>
    </lineage>
</organism>
<accession>A0AAD3DKG5</accession>
<comment type="subcellular location">
    <subcellularLocation>
        <location evidence="1">Nucleus</location>
    </subcellularLocation>
</comment>
<evidence type="ECO:0000256" key="11">
    <source>
        <dbReference type="SAM" id="MobiDB-lite"/>
    </source>
</evidence>
<dbReference type="InterPro" id="IPR036494">
    <property type="entry name" value="Ku_C_sf"/>
</dbReference>
<evidence type="ECO:0000313" key="14">
    <source>
        <dbReference type="Proteomes" id="UP001054857"/>
    </source>
</evidence>
<evidence type="ECO:0000256" key="9">
    <source>
        <dbReference type="ARBA" id="ARBA00023204"/>
    </source>
</evidence>
<dbReference type="InterPro" id="IPR006164">
    <property type="entry name" value="DNA_bd_Ku70/Ku80"/>
</dbReference>
<keyword evidence="9" id="KW-0234">DNA repair</keyword>
<keyword evidence="8" id="KW-0233">DNA recombination</keyword>
<dbReference type="Gene3D" id="2.40.290.10">
    <property type="match status" value="1"/>
</dbReference>
<dbReference type="SUPFAM" id="SSF101420">
    <property type="entry name" value="C-terminal domain of Ku80"/>
    <property type="match status" value="1"/>
</dbReference>
<keyword evidence="10" id="KW-0539">Nucleus</keyword>
<keyword evidence="7" id="KW-0238">DNA-binding</keyword>
<dbReference type="Proteomes" id="UP001054857">
    <property type="component" value="Unassembled WGS sequence"/>
</dbReference>
<feature type="compositionally biased region" description="Gly residues" evidence="11">
    <location>
        <begin position="421"/>
        <end position="431"/>
    </location>
</feature>
<dbReference type="SUPFAM" id="SSF53300">
    <property type="entry name" value="vWA-like"/>
    <property type="match status" value="1"/>
</dbReference>
<dbReference type="SUPFAM" id="SSF100939">
    <property type="entry name" value="SPOC domain-like"/>
    <property type="match status" value="1"/>
</dbReference>
<dbReference type="Gene3D" id="1.25.40.240">
    <property type="entry name" value="Ku, C-terminal domain"/>
    <property type="match status" value="1"/>
</dbReference>
<feature type="region of interest" description="Disordered" evidence="11">
    <location>
        <begin position="618"/>
        <end position="645"/>
    </location>
</feature>
<dbReference type="EMBL" id="BMAR01000001">
    <property type="protein sequence ID" value="GFR41521.1"/>
    <property type="molecule type" value="Genomic_DNA"/>
</dbReference>
<feature type="compositionally biased region" description="Gly residues" evidence="11">
    <location>
        <begin position="681"/>
        <end position="697"/>
    </location>
</feature>